<feature type="transmembrane region" description="Helical" evidence="3">
    <location>
        <begin position="115"/>
        <end position="136"/>
    </location>
</feature>
<dbReference type="GO" id="GO:0005886">
    <property type="term" value="C:plasma membrane"/>
    <property type="evidence" value="ECO:0007669"/>
    <property type="project" value="TreeGrafter"/>
</dbReference>
<dbReference type="AlphaFoldDB" id="A0A8E0VIM9"/>
<feature type="compositionally biased region" description="Basic and acidic residues" evidence="2">
    <location>
        <begin position="171"/>
        <end position="194"/>
    </location>
</feature>
<feature type="compositionally biased region" description="Basic and acidic residues" evidence="2">
    <location>
        <begin position="145"/>
        <end position="164"/>
    </location>
</feature>
<dbReference type="PANTHER" id="PTHR11328">
    <property type="entry name" value="MAJOR FACILITATOR SUPERFAMILY DOMAIN-CONTAINING PROTEIN"/>
    <property type="match status" value="1"/>
</dbReference>
<keyword evidence="5" id="KW-1185">Reference proteome</keyword>
<protein>
    <submittedName>
        <fullName evidence="4">Putative MFS-type transporter C19orf28</fullName>
    </submittedName>
</protein>
<proteinExistence type="inferred from homology"/>
<evidence type="ECO:0000256" key="1">
    <source>
        <dbReference type="ARBA" id="ARBA00008335"/>
    </source>
</evidence>
<sequence length="209" mass="23301">MRKPIAQNGGLTLEKGNSLIGVIFTLSYCTILFFYEPGNASQLMVYCAAVLLGIGIAFNNVCAIVVVSDMIRPDQMNTAAFVHGFASLTDKIFTGVSVQIIQLSLHWINYRHVEVFIVGSLILIGGSLSVFDYLYWARPENNPQDDTKKAKSKQLQDEHDESSSHTHHNKNHIDDDCNEDDRKKVIRNRQESDPTSHCNGTSQTTTVNV</sequence>
<dbReference type="GO" id="GO:0015293">
    <property type="term" value="F:symporter activity"/>
    <property type="evidence" value="ECO:0007669"/>
    <property type="project" value="InterPro"/>
</dbReference>
<name>A0A8E0VIM9_9TREM</name>
<keyword evidence="3" id="KW-1133">Transmembrane helix</keyword>
<evidence type="ECO:0000256" key="2">
    <source>
        <dbReference type="SAM" id="MobiDB-lite"/>
    </source>
</evidence>
<reference evidence="4" key="1">
    <citation type="submission" date="2019-05" db="EMBL/GenBank/DDBJ databases">
        <title>Annotation for the trematode Fasciolopsis buski.</title>
        <authorList>
            <person name="Choi Y.-J."/>
        </authorList>
    </citation>
    <scope>NUCLEOTIDE SEQUENCE</scope>
    <source>
        <strain evidence="4">HT</strain>
        <tissue evidence="4">Whole worm</tissue>
    </source>
</reference>
<comment type="caution">
    <text evidence="4">The sequence shown here is derived from an EMBL/GenBank/DDBJ whole genome shotgun (WGS) entry which is preliminary data.</text>
</comment>
<keyword evidence="3" id="KW-0472">Membrane</keyword>
<evidence type="ECO:0000256" key="3">
    <source>
        <dbReference type="SAM" id="Phobius"/>
    </source>
</evidence>
<dbReference type="Proteomes" id="UP000728185">
    <property type="component" value="Unassembled WGS sequence"/>
</dbReference>
<evidence type="ECO:0000313" key="5">
    <source>
        <dbReference type="Proteomes" id="UP000728185"/>
    </source>
</evidence>
<evidence type="ECO:0000313" key="4">
    <source>
        <dbReference type="EMBL" id="KAA0195799.1"/>
    </source>
</evidence>
<feature type="transmembrane region" description="Helical" evidence="3">
    <location>
        <begin position="43"/>
        <end position="67"/>
    </location>
</feature>
<feature type="compositionally biased region" description="Polar residues" evidence="2">
    <location>
        <begin position="195"/>
        <end position="209"/>
    </location>
</feature>
<feature type="transmembrane region" description="Helical" evidence="3">
    <location>
        <begin position="20"/>
        <end position="37"/>
    </location>
</feature>
<gene>
    <name evidence="4" type="ORF">FBUS_00140</name>
</gene>
<accession>A0A8E0VIM9</accession>
<dbReference type="InterPro" id="IPR039672">
    <property type="entry name" value="MFS_2"/>
</dbReference>
<dbReference type="InterPro" id="IPR036259">
    <property type="entry name" value="MFS_trans_sf"/>
</dbReference>
<keyword evidence="3" id="KW-0812">Transmembrane</keyword>
<feature type="region of interest" description="Disordered" evidence="2">
    <location>
        <begin position="142"/>
        <end position="209"/>
    </location>
</feature>
<dbReference type="SUPFAM" id="SSF103473">
    <property type="entry name" value="MFS general substrate transporter"/>
    <property type="match status" value="1"/>
</dbReference>
<comment type="similarity">
    <text evidence="1">Belongs to the major facilitator superfamily.</text>
</comment>
<dbReference type="PANTHER" id="PTHR11328:SF28">
    <property type="entry name" value="MAJOR FACILITATOR SUPERFAMILY DOMAIN-CONTAINING PROTEIN 12"/>
    <property type="match status" value="1"/>
</dbReference>
<organism evidence="4 5">
    <name type="scientific">Fasciolopsis buskii</name>
    <dbReference type="NCBI Taxonomy" id="27845"/>
    <lineage>
        <taxon>Eukaryota</taxon>
        <taxon>Metazoa</taxon>
        <taxon>Spiralia</taxon>
        <taxon>Lophotrochozoa</taxon>
        <taxon>Platyhelminthes</taxon>
        <taxon>Trematoda</taxon>
        <taxon>Digenea</taxon>
        <taxon>Plagiorchiida</taxon>
        <taxon>Echinostomata</taxon>
        <taxon>Echinostomatoidea</taxon>
        <taxon>Fasciolidae</taxon>
        <taxon>Fasciolopsis</taxon>
    </lineage>
</organism>
<dbReference type="GO" id="GO:0008643">
    <property type="term" value="P:carbohydrate transport"/>
    <property type="evidence" value="ECO:0007669"/>
    <property type="project" value="InterPro"/>
</dbReference>
<dbReference type="OrthoDB" id="1730117at2759"/>
<dbReference type="EMBL" id="LUCM01003443">
    <property type="protein sequence ID" value="KAA0195799.1"/>
    <property type="molecule type" value="Genomic_DNA"/>
</dbReference>